<comment type="caution">
    <text evidence="3">The sequence shown here is derived from an EMBL/GenBank/DDBJ whole genome shotgun (WGS) entry which is preliminary data.</text>
</comment>
<accession>A0A543HHN1</accession>
<feature type="chain" id="PRO_5039237267" evidence="2">
    <location>
        <begin position="19"/>
        <end position="102"/>
    </location>
</feature>
<organism evidence="3 4">
    <name type="scientific">Humibacillus xanthopallidus</name>
    <dbReference type="NCBI Taxonomy" id="412689"/>
    <lineage>
        <taxon>Bacteria</taxon>
        <taxon>Bacillati</taxon>
        <taxon>Actinomycetota</taxon>
        <taxon>Actinomycetes</taxon>
        <taxon>Micrococcales</taxon>
        <taxon>Intrasporangiaceae</taxon>
        <taxon>Humibacillus</taxon>
    </lineage>
</organism>
<dbReference type="Proteomes" id="UP000316747">
    <property type="component" value="Unassembled WGS sequence"/>
</dbReference>
<keyword evidence="2" id="KW-0732">Signal</keyword>
<gene>
    <name evidence="3" type="ORF">FBY41_3159</name>
</gene>
<evidence type="ECO:0000256" key="1">
    <source>
        <dbReference type="SAM" id="MobiDB-lite"/>
    </source>
</evidence>
<proteinExistence type="predicted"/>
<protein>
    <submittedName>
        <fullName evidence="3">Uncharacterized protein</fullName>
    </submittedName>
</protein>
<dbReference type="EMBL" id="VFPM01000003">
    <property type="protein sequence ID" value="TQM57824.1"/>
    <property type="molecule type" value="Genomic_DNA"/>
</dbReference>
<dbReference type="AlphaFoldDB" id="A0A543HHN1"/>
<name>A0A543HHN1_9MICO</name>
<evidence type="ECO:0000256" key="2">
    <source>
        <dbReference type="SAM" id="SignalP"/>
    </source>
</evidence>
<feature type="region of interest" description="Disordered" evidence="1">
    <location>
        <begin position="23"/>
        <end position="102"/>
    </location>
</feature>
<evidence type="ECO:0000313" key="4">
    <source>
        <dbReference type="Proteomes" id="UP000316747"/>
    </source>
</evidence>
<sequence length="102" mass="10896">MALPLVIAPRLAVSVSHALRPASPAVSTAHAAQTAQAAQGQAPANETPFVAPKPTVVTQDPESPSVPEESDDWDAAYEPQNRAERRAQQQAQTHAKRARARR</sequence>
<reference evidence="3 4" key="1">
    <citation type="submission" date="2019-06" db="EMBL/GenBank/DDBJ databases">
        <title>Genome sequencing of plant associated microbes to promote plant fitness in Sorghum bicolor and Oryza sativa.</title>
        <authorList>
            <person name="Coleman-Derr D."/>
        </authorList>
    </citation>
    <scope>NUCLEOTIDE SEQUENCE [LARGE SCALE GENOMIC DNA]</scope>
    <source>
        <strain evidence="3 4">KV-663</strain>
    </source>
</reference>
<feature type="compositionally biased region" description="Low complexity" evidence="1">
    <location>
        <begin position="29"/>
        <end position="44"/>
    </location>
</feature>
<feature type="signal peptide" evidence="2">
    <location>
        <begin position="1"/>
        <end position="18"/>
    </location>
</feature>
<keyword evidence="4" id="KW-1185">Reference proteome</keyword>
<evidence type="ECO:0000313" key="3">
    <source>
        <dbReference type="EMBL" id="TQM57824.1"/>
    </source>
</evidence>